<reference evidence="2" key="1">
    <citation type="journal article" date="2019" name="Int. J. Syst. Evol. Microbiol.">
        <title>The Global Catalogue of Microorganisms (GCM) 10K type strain sequencing project: providing services to taxonomists for standard genome sequencing and annotation.</title>
        <authorList>
            <consortium name="The Broad Institute Genomics Platform"/>
            <consortium name="The Broad Institute Genome Sequencing Center for Infectious Disease"/>
            <person name="Wu L."/>
            <person name="Ma J."/>
        </authorList>
    </citation>
    <scope>NUCLEOTIDE SEQUENCE [LARGE SCALE GENOMIC DNA]</scope>
    <source>
        <strain evidence="2">JCM 17924</strain>
    </source>
</reference>
<evidence type="ECO:0000313" key="2">
    <source>
        <dbReference type="Proteomes" id="UP001500454"/>
    </source>
</evidence>
<dbReference type="RefSeq" id="WP_345227339.1">
    <property type="nucleotide sequence ID" value="NZ_BAABHA010000015.1"/>
</dbReference>
<dbReference type="Proteomes" id="UP001500454">
    <property type="component" value="Unassembled WGS sequence"/>
</dbReference>
<organism evidence="1 2">
    <name type="scientific">Hymenobacter koreensis</name>
    <dbReference type="NCBI Taxonomy" id="1084523"/>
    <lineage>
        <taxon>Bacteria</taxon>
        <taxon>Pseudomonadati</taxon>
        <taxon>Bacteroidota</taxon>
        <taxon>Cytophagia</taxon>
        <taxon>Cytophagales</taxon>
        <taxon>Hymenobacteraceae</taxon>
        <taxon>Hymenobacter</taxon>
    </lineage>
</organism>
<evidence type="ECO:0000313" key="1">
    <source>
        <dbReference type="EMBL" id="GAA4391768.1"/>
    </source>
</evidence>
<proteinExistence type="predicted"/>
<name>A0ABP8JJC2_9BACT</name>
<keyword evidence="2" id="KW-1185">Reference proteome</keyword>
<protein>
    <submittedName>
        <fullName evidence="1">Uncharacterized protein</fullName>
    </submittedName>
</protein>
<accession>A0ABP8JJC2</accession>
<comment type="caution">
    <text evidence="1">The sequence shown here is derived from an EMBL/GenBank/DDBJ whole genome shotgun (WGS) entry which is preliminary data.</text>
</comment>
<dbReference type="EMBL" id="BAABHA010000015">
    <property type="protein sequence ID" value="GAA4391768.1"/>
    <property type="molecule type" value="Genomic_DNA"/>
</dbReference>
<sequence length="81" mass="9311">MYTFLPPFTLDGRRFSKVVTYGTDEFFGFYKGCQIDISRRKRRDSWSIDVRGKDGGYLYDGYFDADTMQQALAEAISGAQL</sequence>
<gene>
    <name evidence="1" type="ORF">GCM10023186_41440</name>
</gene>